<reference evidence="7 8" key="1">
    <citation type="submission" date="2023-07" db="EMBL/GenBank/DDBJ databases">
        <title>Sorghum-associated microbial communities from plants grown in Nebraska, USA.</title>
        <authorList>
            <person name="Schachtman D."/>
        </authorList>
    </citation>
    <scope>NUCLEOTIDE SEQUENCE [LARGE SCALE GENOMIC DNA]</scope>
    <source>
        <strain evidence="7 8">3262</strain>
    </source>
</reference>
<protein>
    <submittedName>
        <fullName evidence="7">RNA polymerase sigma-70 factor (ECF subfamily)</fullName>
    </submittedName>
</protein>
<dbReference type="InterPro" id="IPR036388">
    <property type="entry name" value="WH-like_DNA-bd_sf"/>
</dbReference>
<evidence type="ECO:0000313" key="8">
    <source>
        <dbReference type="Proteomes" id="UP001247620"/>
    </source>
</evidence>
<dbReference type="PANTHER" id="PTHR43133">
    <property type="entry name" value="RNA POLYMERASE ECF-TYPE SIGMA FACTO"/>
    <property type="match status" value="1"/>
</dbReference>
<accession>A0ABU1T9F0</accession>
<evidence type="ECO:0000259" key="5">
    <source>
        <dbReference type="Pfam" id="PF04542"/>
    </source>
</evidence>
<dbReference type="InterPro" id="IPR013325">
    <property type="entry name" value="RNA_pol_sigma_r2"/>
</dbReference>
<keyword evidence="8" id="KW-1185">Reference proteome</keyword>
<dbReference type="InterPro" id="IPR014284">
    <property type="entry name" value="RNA_pol_sigma-70_dom"/>
</dbReference>
<evidence type="ECO:0000256" key="1">
    <source>
        <dbReference type="ARBA" id="ARBA00010641"/>
    </source>
</evidence>
<dbReference type="Gene3D" id="1.10.1740.10">
    <property type="match status" value="1"/>
</dbReference>
<dbReference type="EMBL" id="JAVDUU010000002">
    <property type="protein sequence ID" value="MDR6941944.1"/>
    <property type="molecule type" value="Genomic_DNA"/>
</dbReference>
<keyword evidence="4" id="KW-0804">Transcription</keyword>
<dbReference type="Pfam" id="PF08281">
    <property type="entry name" value="Sigma70_r4_2"/>
    <property type="match status" value="1"/>
</dbReference>
<dbReference type="Pfam" id="PF04542">
    <property type="entry name" value="Sigma70_r2"/>
    <property type="match status" value="1"/>
</dbReference>
<dbReference type="InterPro" id="IPR007627">
    <property type="entry name" value="RNA_pol_sigma70_r2"/>
</dbReference>
<sequence length="209" mass="24291">MNLTAKQAIFSSNFHPFKVEYSDSTVISLLKEGSPKAFEWLFKAHFESLHVYAYTFLKDDEMAEEIVQNVFCRIWEKRDQLKTDGSLKSYLYRAVHNESLNYLKHQKVKASFGVYYAGQLQQGGEEQASKKIMTAELQQHIEAAMSGLPLQCRIIFQLSRFEQLKYQQIADHMGLSVKTVENQMGKALRIMRQKLAEFLPVILLLLMKW</sequence>
<dbReference type="InterPro" id="IPR014327">
    <property type="entry name" value="RNA_pol_sigma70_bacteroid"/>
</dbReference>
<keyword evidence="2" id="KW-0805">Transcription regulation</keyword>
<dbReference type="SUPFAM" id="SSF88659">
    <property type="entry name" value="Sigma3 and sigma4 domains of RNA polymerase sigma factors"/>
    <property type="match status" value="1"/>
</dbReference>
<name>A0ABU1T9F0_9SPHI</name>
<evidence type="ECO:0000256" key="4">
    <source>
        <dbReference type="ARBA" id="ARBA00023163"/>
    </source>
</evidence>
<evidence type="ECO:0000256" key="2">
    <source>
        <dbReference type="ARBA" id="ARBA00023015"/>
    </source>
</evidence>
<dbReference type="InterPro" id="IPR013249">
    <property type="entry name" value="RNA_pol_sigma70_r4_t2"/>
</dbReference>
<comment type="similarity">
    <text evidence="1">Belongs to the sigma-70 factor family. ECF subfamily.</text>
</comment>
<dbReference type="Gene3D" id="1.10.10.10">
    <property type="entry name" value="Winged helix-like DNA-binding domain superfamily/Winged helix DNA-binding domain"/>
    <property type="match status" value="1"/>
</dbReference>
<organism evidence="7 8">
    <name type="scientific">Mucilaginibacter pocheonensis</name>
    <dbReference type="NCBI Taxonomy" id="398050"/>
    <lineage>
        <taxon>Bacteria</taxon>
        <taxon>Pseudomonadati</taxon>
        <taxon>Bacteroidota</taxon>
        <taxon>Sphingobacteriia</taxon>
        <taxon>Sphingobacteriales</taxon>
        <taxon>Sphingobacteriaceae</taxon>
        <taxon>Mucilaginibacter</taxon>
    </lineage>
</organism>
<feature type="domain" description="RNA polymerase sigma factor 70 region 4 type 2" evidence="6">
    <location>
        <begin position="141"/>
        <end position="189"/>
    </location>
</feature>
<keyword evidence="3" id="KW-0731">Sigma factor</keyword>
<gene>
    <name evidence="7" type="ORF">J2W55_001786</name>
</gene>
<dbReference type="InterPro" id="IPR013324">
    <property type="entry name" value="RNA_pol_sigma_r3/r4-like"/>
</dbReference>
<dbReference type="PANTHER" id="PTHR43133:SF46">
    <property type="entry name" value="RNA POLYMERASE SIGMA-70 FACTOR ECF SUBFAMILY"/>
    <property type="match status" value="1"/>
</dbReference>
<dbReference type="NCBIfam" id="TIGR02985">
    <property type="entry name" value="Sig70_bacteroi1"/>
    <property type="match status" value="1"/>
</dbReference>
<feature type="domain" description="RNA polymerase sigma-70 region 2" evidence="5">
    <location>
        <begin position="41"/>
        <end position="107"/>
    </location>
</feature>
<comment type="caution">
    <text evidence="7">The sequence shown here is derived from an EMBL/GenBank/DDBJ whole genome shotgun (WGS) entry which is preliminary data.</text>
</comment>
<evidence type="ECO:0000256" key="3">
    <source>
        <dbReference type="ARBA" id="ARBA00023082"/>
    </source>
</evidence>
<dbReference type="Proteomes" id="UP001247620">
    <property type="component" value="Unassembled WGS sequence"/>
</dbReference>
<dbReference type="NCBIfam" id="TIGR02937">
    <property type="entry name" value="sigma70-ECF"/>
    <property type="match status" value="1"/>
</dbReference>
<evidence type="ECO:0000313" key="7">
    <source>
        <dbReference type="EMBL" id="MDR6941944.1"/>
    </source>
</evidence>
<dbReference type="SUPFAM" id="SSF88946">
    <property type="entry name" value="Sigma2 domain of RNA polymerase sigma factors"/>
    <property type="match status" value="1"/>
</dbReference>
<dbReference type="RefSeq" id="WP_310094472.1">
    <property type="nucleotide sequence ID" value="NZ_JAVDUU010000002.1"/>
</dbReference>
<proteinExistence type="inferred from homology"/>
<dbReference type="InterPro" id="IPR039425">
    <property type="entry name" value="RNA_pol_sigma-70-like"/>
</dbReference>
<evidence type="ECO:0000259" key="6">
    <source>
        <dbReference type="Pfam" id="PF08281"/>
    </source>
</evidence>